<organism evidence="1 2">
    <name type="scientific">Pyropia yezoensis</name>
    <name type="common">Susabi-nori</name>
    <name type="synonym">Porphyra yezoensis</name>
    <dbReference type="NCBI Taxonomy" id="2788"/>
    <lineage>
        <taxon>Eukaryota</taxon>
        <taxon>Rhodophyta</taxon>
        <taxon>Bangiophyceae</taxon>
        <taxon>Bangiales</taxon>
        <taxon>Bangiaceae</taxon>
        <taxon>Pyropia</taxon>
    </lineage>
</organism>
<sequence length="518" mass="53601">MDPSAPPPPPPLLPVTLTDLPAELLVLVFTAVFEAAAPPPSGVAVPFPAATDDLPPAPMVGAAGWAAAAGAAAACRALRDAFCTAVTAVEVDPAARGAVTRVFGAAYDSGVVGSSYAALKDALDARKAGRVGGLGGLVRRLHSLRSLQLRLDRLATAADAAAAMAAVVDALAAPGGPSLVALTILVHPDVPLPAGLVGLAAVQPRLQHLAAAVAWLNSLPVLPAVRFVRVHFPATASVLAATARACPAGTTLCLSELPIELDNDEGAAAVVRLFPHLDRLAVFNPDGAFPAVSATFVSGVVRRRALHTLALYALETPDGEQGESLVDALYDACVLPSRLHYWSEISSEEVLDLTVDGLPGVECLQLTCSMDMDAAVALGRCASLRSLYVSRLADESHVNEALAAVLVPPTLTHLTLTDVDFGPAAAGALVMAARRATPPALRSLTLSNCTGDVSTLIDAAEGLPTLRRMVFTNYHRSPLLVAASRGMWEDQLALLEDPRPYALFVTSSYGDWQRGPDG</sequence>
<gene>
    <name evidence="1" type="ORF">I4F81_002350</name>
</gene>
<reference evidence="1" key="1">
    <citation type="submission" date="2019-11" db="EMBL/GenBank/DDBJ databases">
        <title>Nori genome reveals adaptations in red seaweeds to the harsh intertidal environment.</title>
        <authorList>
            <person name="Wang D."/>
            <person name="Mao Y."/>
        </authorList>
    </citation>
    <scope>NUCLEOTIDE SEQUENCE</scope>
    <source>
        <tissue evidence="1">Gametophyte</tissue>
    </source>
</reference>
<dbReference type="Proteomes" id="UP000798662">
    <property type="component" value="Chromosome 1"/>
</dbReference>
<evidence type="ECO:0000313" key="2">
    <source>
        <dbReference type="Proteomes" id="UP000798662"/>
    </source>
</evidence>
<proteinExistence type="predicted"/>
<keyword evidence="2" id="KW-1185">Reference proteome</keyword>
<protein>
    <submittedName>
        <fullName evidence="1">Uncharacterized protein</fullName>
    </submittedName>
</protein>
<dbReference type="EMBL" id="CM020618">
    <property type="protein sequence ID" value="KAK1859756.1"/>
    <property type="molecule type" value="Genomic_DNA"/>
</dbReference>
<accession>A0ACC3BP62</accession>
<evidence type="ECO:0000313" key="1">
    <source>
        <dbReference type="EMBL" id="KAK1859756.1"/>
    </source>
</evidence>
<name>A0ACC3BP62_PYRYE</name>
<comment type="caution">
    <text evidence="1">The sequence shown here is derived from an EMBL/GenBank/DDBJ whole genome shotgun (WGS) entry which is preliminary data.</text>
</comment>